<gene>
    <name evidence="2" type="ORF">Tco_1053640</name>
</gene>
<accession>A0ABQ5GWY1</accession>
<keyword evidence="1" id="KW-0812">Transmembrane</keyword>
<name>A0ABQ5GWY1_9ASTR</name>
<evidence type="ECO:0000313" key="3">
    <source>
        <dbReference type="Proteomes" id="UP001151760"/>
    </source>
</evidence>
<evidence type="ECO:0000256" key="1">
    <source>
        <dbReference type="SAM" id="Phobius"/>
    </source>
</evidence>
<keyword evidence="1" id="KW-1133">Transmembrane helix</keyword>
<evidence type="ECO:0000313" key="2">
    <source>
        <dbReference type="EMBL" id="GJT79298.1"/>
    </source>
</evidence>
<sequence>MASFDYLLNPVFTIKECSSCGAWYNKSRGCSKKGFVDKFVIDSNKTPDLSQQTPNCPKCGNPVEGLYCRQCALIRKKLEEVSQDTFESSDDNTNVVNAPQEPFVVKQVPGYLQSPPQINHNCCYECGDSLDDIFCQRCTCKSCGKGAHYGYNCPPQIPIITNPEPCYNQDLNEILQNLQSLQQQKLFGKCQQCGCNEYDGVCFYYTVGNGTPIIFLTPYSSNDSPSVANHPPQPQYVPYSCELCGNDSHYGYDCPPQVLFVYNQNPCFNQNFDYFPQTSPSFPQQYSCCEDCGGPHETYQCQPMNEDYYHENFFCYDYNSFGLDQFQPPQYTVNHLIFNSQNDLLNSQNKLMEQMTTLRDLVGQVIQKKEEEKRIAEEQAAKDRYWKIPICYDDDEDDTIAITPVLPIEEPDNSLSMGDEHLDTIPATESDEVIKSSVEDLVPIPSEPEGIPDSVCDVPLCNNPTPLNALNEHYEIVVNSDDDNSSSDDDSPYGEDIDYVDASPPDVEIVSLEVVEIVDPEVGRIDDDILLTIKDDILREKLLNVNLLIAKIDALRDNPTPSSDVISSDSPTTHSELSLPDYKAFYVDNDHFKEKSSGSTTTHVDFSQYDSFIFDLSNDQFPPADRSDFNHEEFADELTHIMSLPNLECFKFKIEPDPGDLTSIDLGIHKNVSITNVNVPLGDDQSPLFAYVVWIFLAFLTYPVVPPYLLSTTNEDTIFDPGILIYHSFMPDVSHRSGTFMKFNVYPNRLNESPMMILSSTCFPMDQ</sequence>
<protein>
    <recommendedName>
        <fullName evidence="4">CCHC-type domain-containing protein</fullName>
    </recommendedName>
</protein>
<reference evidence="2" key="2">
    <citation type="submission" date="2022-01" db="EMBL/GenBank/DDBJ databases">
        <authorList>
            <person name="Yamashiro T."/>
            <person name="Shiraishi A."/>
            <person name="Satake H."/>
            <person name="Nakayama K."/>
        </authorList>
    </citation>
    <scope>NUCLEOTIDE SEQUENCE</scope>
</reference>
<evidence type="ECO:0008006" key="4">
    <source>
        <dbReference type="Google" id="ProtNLM"/>
    </source>
</evidence>
<comment type="caution">
    <text evidence="2">The sequence shown here is derived from an EMBL/GenBank/DDBJ whole genome shotgun (WGS) entry which is preliminary data.</text>
</comment>
<keyword evidence="1" id="KW-0472">Membrane</keyword>
<proteinExistence type="predicted"/>
<dbReference type="EMBL" id="BQNB010018885">
    <property type="protein sequence ID" value="GJT79298.1"/>
    <property type="molecule type" value="Genomic_DNA"/>
</dbReference>
<reference evidence="2" key="1">
    <citation type="journal article" date="2022" name="Int. J. Mol. Sci.">
        <title>Draft Genome of Tanacetum Coccineum: Genomic Comparison of Closely Related Tanacetum-Family Plants.</title>
        <authorList>
            <person name="Yamashiro T."/>
            <person name="Shiraishi A."/>
            <person name="Nakayama K."/>
            <person name="Satake H."/>
        </authorList>
    </citation>
    <scope>NUCLEOTIDE SEQUENCE</scope>
</reference>
<organism evidence="2 3">
    <name type="scientific">Tanacetum coccineum</name>
    <dbReference type="NCBI Taxonomy" id="301880"/>
    <lineage>
        <taxon>Eukaryota</taxon>
        <taxon>Viridiplantae</taxon>
        <taxon>Streptophyta</taxon>
        <taxon>Embryophyta</taxon>
        <taxon>Tracheophyta</taxon>
        <taxon>Spermatophyta</taxon>
        <taxon>Magnoliopsida</taxon>
        <taxon>eudicotyledons</taxon>
        <taxon>Gunneridae</taxon>
        <taxon>Pentapetalae</taxon>
        <taxon>asterids</taxon>
        <taxon>campanulids</taxon>
        <taxon>Asterales</taxon>
        <taxon>Asteraceae</taxon>
        <taxon>Asteroideae</taxon>
        <taxon>Anthemideae</taxon>
        <taxon>Anthemidinae</taxon>
        <taxon>Tanacetum</taxon>
    </lineage>
</organism>
<dbReference type="Proteomes" id="UP001151760">
    <property type="component" value="Unassembled WGS sequence"/>
</dbReference>
<feature type="transmembrane region" description="Helical" evidence="1">
    <location>
        <begin position="688"/>
        <end position="705"/>
    </location>
</feature>
<keyword evidence="3" id="KW-1185">Reference proteome</keyword>